<feature type="compositionally biased region" description="Low complexity" evidence="1">
    <location>
        <begin position="105"/>
        <end position="119"/>
    </location>
</feature>
<dbReference type="Proteomes" id="UP001328107">
    <property type="component" value="Unassembled WGS sequence"/>
</dbReference>
<proteinExistence type="predicted"/>
<feature type="non-terminal residue" evidence="2">
    <location>
        <position position="1"/>
    </location>
</feature>
<feature type="non-terminal residue" evidence="2">
    <location>
        <position position="153"/>
    </location>
</feature>
<dbReference type="AlphaFoldDB" id="A0AAN5D3U8"/>
<feature type="region of interest" description="Disordered" evidence="1">
    <location>
        <begin position="49"/>
        <end position="133"/>
    </location>
</feature>
<dbReference type="EMBL" id="BTRK01000005">
    <property type="protein sequence ID" value="GMR56346.1"/>
    <property type="molecule type" value="Genomic_DNA"/>
</dbReference>
<reference evidence="3" key="1">
    <citation type="submission" date="2022-10" db="EMBL/GenBank/DDBJ databases">
        <title>Genome assembly of Pristionchus species.</title>
        <authorList>
            <person name="Yoshida K."/>
            <person name="Sommer R.J."/>
        </authorList>
    </citation>
    <scope>NUCLEOTIDE SEQUENCE [LARGE SCALE GENOMIC DNA]</scope>
    <source>
        <strain evidence="3">RS5460</strain>
    </source>
</reference>
<accession>A0AAN5D3U8</accession>
<evidence type="ECO:0000256" key="1">
    <source>
        <dbReference type="SAM" id="MobiDB-lite"/>
    </source>
</evidence>
<evidence type="ECO:0000313" key="2">
    <source>
        <dbReference type="EMBL" id="GMR56346.1"/>
    </source>
</evidence>
<feature type="compositionally biased region" description="Basic and acidic residues" evidence="1">
    <location>
        <begin position="1"/>
        <end position="19"/>
    </location>
</feature>
<gene>
    <name evidence="2" type="ORF">PMAYCL1PPCAC_26541</name>
</gene>
<evidence type="ECO:0000313" key="3">
    <source>
        <dbReference type="Proteomes" id="UP001328107"/>
    </source>
</evidence>
<comment type="caution">
    <text evidence="2">The sequence shown here is derived from an EMBL/GenBank/DDBJ whole genome shotgun (WGS) entry which is preliminary data.</text>
</comment>
<organism evidence="2 3">
    <name type="scientific">Pristionchus mayeri</name>
    <dbReference type="NCBI Taxonomy" id="1317129"/>
    <lineage>
        <taxon>Eukaryota</taxon>
        <taxon>Metazoa</taxon>
        <taxon>Ecdysozoa</taxon>
        <taxon>Nematoda</taxon>
        <taxon>Chromadorea</taxon>
        <taxon>Rhabditida</taxon>
        <taxon>Rhabditina</taxon>
        <taxon>Diplogasteromorpha</taxon>
        <taxon>Diplogasteroidea</taxon>
        <taxon>Neodiplogasteridae</taxon>
        <taxon>Pristionchus</taxon>
    </lineage>
</organism>
<sequence>GIESLQREHEHATSKDANRNHPLHSLLYDMAASLAKMAEVILAERNENPLRPTTSMHPPTVVLLPPPLPIGNIQQDEPCTSRAAQIRSHSNTSTDGFHDEEEELAIPTATTSSVAPAAPQLAEGLAATSSSDMQPLISLMQRVKQEVEEEEEQ</sequence>
<protein>
    <submittedName>
        <fullName evidence="2">Uncharacterized protein</fullName>
    </submittedName>
</protein>
<keyword evidence="3" id="KW-1185">Reference proteome</keyword>
<name>A0AAN5D3U8_9BILA</name>
<feature type="region of interest" description="Disordered" evidence="1">
    <location>
        <begin position="1"/>
        <end position="20"/>
    </location>
</feature>